<dbReference type="Gene3D" id="3.40.50.2000">
    <property type="entry name" value="Glycogen Phosphorylase B"/>
    <property type="match status" value="1"/>
</dbReference>
<evidence type="ECO:0000256" key="5">
    <source>
        <dbReference type="RuleBase" id="RU362059"/>
    </source>
</evidence>
<reference evidence="6 7" key="1">
    <citation type="journal article" date="2021" name="BMC Biol.">
        <title>Horizontally acquired antibacterial genes associated with adaptive radiation of ladybird beetles.</title>
        <authorList>
            <person name="Li H.S."/>
            <person name="Tang X.F."/>
            <person name="Huang Y.H."/>
            <person name="Xu Z.Y."/>
            <person name="Chen M.L."/>
            <person name="Du X.Y."/>
            <person name="Qiu B.Y."/>
            <person name="Chen P.T."/>
            <person name="Zhang W."/>
            <person name="Slipinski A."/>
            <person name="Escalona H.E."/>
            <person name="Waterhouse R.M."/>
            <person name="Zwick A."/>
            <person name="Pang H."/>
        </authorList>
    </citation>
    <scope>NUCLEOTIDE SEQUENCE [LARGE SCALE GENOMIC DNA]</scope>
    <source>
        <strain evidence="6">SYSU2018</strain>
    </source>
</reference>
<comment type="caution">
    <text evidence="6">The sequence shown here is derived from an EMBL/GenBank/DDBJ whole genome shotgun (WGS) entry which is preliminary data.</text>
</comment>
<evidence type="ECO:0000256" key="4">
    <source>
        <dbReference type="RuleBase" id="RU003718"/>
    </source>
</evidence>
<dbReference type="GO" id="GO:0016020">
    <property type="term" value="C:membrane"/>
    <property type="evidence" value="ECO:0007669"/>
    <property type="project" value="UniProtKB-SubCell"/>
</dbReference>
<feature type="signal peptide" evidence="5">
    <location>
        <begin position="1"/>
        <end position="16"/>
    </location>
</feature>
<keyword evidence="7" id="KW-1185">Reference proteome</keyword>
<name>A0ABD2PCW1_9CUCU</name>
<evidence type="ECO:0000313" key="7">
    <source>
        <dbReference type="Proteomes" id="UP001516400"/>
    </source>
</evidence>
<dbReference type="InterPro" id="IPR050271">
    <property type="entry name" value="UDP-glycosyltransferase"/>
</dbReference>
<evidence type="ECO:0000256" key="2">
    <source>
        <dbReference type="ARBA" id="ARBA00022676"/>
    </source>
</evidence>
<dbReference type="PROSITE" id="PS00375">
    <property type="entry name" value="UDPGT"/>
    <property type="match status" value="1"/>
</dbReference>
<sequence length="288" mass="32524">MFSNLIILLLVNISSGARILSFANIPSVSHQKVFQALNKQLSLGGHEDLQTILDKAKDGVVYFSLGTNVRFDHVQGDIKKTILQALGELPYTVLCKWESEDFPGKPNNVVLRKWFPQQSILAHPNVKVFVTQGGLQSSEEAISNGIPLVVIPFLGDQPMNARILTTRGMAETIFPKDLDKDILRDTILKVAKDDKYRLKAQQLREIFLDQPQSGVDKIVWWCEYVIRHKGAEHLRSPAADIPLYEYFMLDVIAVILVALYVIYKVISLFLRTLIGLLRGKKSVKEKKN</sequence>
<dbReference type="PANTHER" id="PTHR48043">
    <property type="entry name" value="EG:EG0003.4 PROTEIN-RELATED"/>
    <property type="match status" value="1"/>
</dbReference>
<dbReference type="InterPro" id="IPR035595">
    <property type="entry name" value="UDP_glycos_trans_CS"/>
</dbReference>
<feature type="transmembrane region" description="Helical" evidence="5">
    <location>
        <begin position="246"/>
        <end position="270"/>
    </location>
</feature>
<dbReference type="FunFam" id="3.40.50.2000:FF:000050">
    <property type="entry name" value="UDP-glucuronosyltransferase"/>
    <property type="match status" value="1"/>
</dbReference>
<dbReference type="PANTHER" id="PTHR48043:SF159">
    <property type="entry name" value="EG:EG0003.4 PROTEIN-RELATED"/>
    <property type="match status" value="1"/>
</dbReference>
<keyword evidence="5" id="KW-0812">Transmembrane</keyword>
<evidence type="ECO:0000256" key="3">
    <source>
        <dbReference type="ARBA" id="ARBA00022679"/>
    </source>
</evidence>
<evidence type="ECO:0000313" key="6">
    <source>
        <dbReference type="EMBL" id="KAL3288275.1"/>
    </source>
</evidence>
<keyword evidence="5" id="KW-1133">Transmembrane helix</keyword>
<evidence type="ECO:0000256" key="1">
    <source>
        <dbReference type="ARBA" id="ARBA00009995"/>
    </source>
</evidence>
<keyword evidence="3 4" id="KW-0808">Transferase</keyword>
<proteinExistence type="inferred from homology"/>
<gene>
    <name evidence="6" type="ORF">HHI36_002723</name>
</gene>
<keyword evidence="5" id="KW-0732">Signal</keyword>
<dbReference type="InterPro" id="IPR002213">
    <property type="entry name" value="UDP_glucos_trans"/>
</dbReference>
<accession>A0ABD2PCW1</accession>
<feature type="chain" id="PRO_5044532396" description="UDP-glucuronosyltransferase" evidence="5">
    <location>
        <begin position="17"/>
        <end position="288"/>
    </location>
</feature>
<dbReference type="GO" id="GO:0015020">
    <property type="term" value="F:glucuronosyltransferase activity"/>
    <property type="evidence" value="ECO:0007669"/>
    <property type="project" value="UniProtKB-EC"/>
</dbReference>
<dbReference type="EC" id="2.4.1.17" evidence="5"/>
<comment type="subcellular location">
    <subcellularLocation>
        <location evidence="5">Membrane</location>
        <topology evidence="5">Single-pass membrane protein</topology>
    </subcellularLocation>
</comment>
<keyword evidence="2 4" id="KW-0328">Glycosyltransferase</keyword>
<comment type="similarity">
    <text evidence="1 4">Belongs to the UDP-glycosyltransferase family.</text>
</comment>
<dbReference type="CDD" id="cd03784">
    <property type="entry name" value="GT1_Gtf-like"/>
    <property type="match status" value="1"/>
</dbReference>
<protein>
    <recommendedName>
        <fullName evidence="5">UDP-glucuronosyltransferase</fullName>
        <ecNumber evidence="5">2.4.1.17</ecNumber>
    </recommendedName>
</protein>
<dbReference type="Proteomes" id="UP001516400">
    <property type="component" value="Unassembled WGS sequence"/>
</dbReference>
<dbReference type="Pfam" id="PF00201">
    <property type="entry name" value="UDPGT"/>
    <property type="match status" value="1"/>
</dbReference>
<dbReference type="AlphaFoldDB" id="A0ABD2PCW1"/>
<organism evidence="6 7">
    <name type="scientific">Cryptolaemus montrouzieri</name>
    <dbReference type="NCBI Taxonomy" id="559131"/>
    <lineage>
        <taxon>Eukaryota</taxon>
        <taxon>Metazoa</taxon>
        <taxon>Ecdysozoa</taxon>
        <taxon>Arthropoda</taxon>
        <taxon>Hexapoda</taxon>
        <taxon>Insecta</taxon>
        <taxon>Pterygota</taxon>
        <taxon>Neoptera</taxon>
        <taxon>Endopterygota</taxon>
        <taxon>Coleoptera</taxon>
        <taxon>Polyphaga</taxon>
        <taxon>Cucujiformia</taxon>
        <taxon>Coccinelloidea</taxon>
        <taxon>Coccinellidae</taxon>
        <taxon>Scymninae</taxon>
        <taxon>Scymnini</taxon>
        <taxon>Cryptolaemus</taxon>
    </lineage>
</organism>
<keyword evidence="5" id="KW-0472">Membrane</keyword>
<dbReference type="SUPFAM" id="SSF53756">
    <property type="entry name" value="UDP-Glycosyltransferase/glycogen phosphorylase"/>
    <property type="match status" value="1"/>
</dbReference>
<comment type="catalytic activity">
    <reaction evidence="5">
        <text>glucuronate acceptor + UDP-alpha-D-glucuronate = acceptor beta-D-glucuronoside + UDP + H(+)</text>
        <dbReference type="Rhea" id="RHEA:21032"/>
        <dbReference type="ChEBI" id="CHEBI:15378"/>
        <dbReference type="ChEBI" id="CHEBI:58052"/>
        <dbReference type="ChEBI" id="CHEBI:58223"/>
        <dbReference type="ChEBI" id="CHEBI:132367"/>
        <dbReference type="ChEBI" id="CHEBI:132368"/>
        <dbReference type="EC" id="2.4.1.17"/>
    </reaction>
</comment>
<dbReference type="EMBL" id="JABFTP020000185">
    <property type="protein sequence ID" value="KAL3288275.1"/>
    <property type="molecule type" value="Genomic_DNA"/>
</dbReference>